<dbReference type="InterPro" id="IPR001482">
    <property type="entry name" value="T2SS/T4SS_dom"/>
</dbReference>
<keyword evidence="2" id="KW-0547">Nucleotide-binding</keyword>
<dbReference type="PROSITE" id="PS00662">
    <property type="entry name" value="T2SP_E"/>
    <property type="match status" value="1"/>
</dbReference>
<feature type="non-terminal residue" evidence="6">
    <location>
        <position position="369"/>
    </location>
</feature>
<reference evidence="6 7" key="1">
    <citation type="submission" date="2015-10" db="EMBL/GenBank/DDBJ databases">
        <title>Metagenome-Assembled Genomes uncover a global brackish microbiome.</title>
        <authorList>
            <person name="Hugerth L.W."/>
            <person name="Larsson J."/>
            <person name="Alneberg J."/>
            <person name="Lindh M.V."/>
            <person name="Legrand C."/>
            <person name="Pinhassi J."/>
            <person name="Andersson A.F."/>
        </authorList>
    </citation>
    <scope>NUCLEOTIDE SEQUENCE [LARGE SCALE GENOMIC DNA]</scope>
    <source>
        <strain evidence="6">BACL1 MAG-120820-bin45</strain>
    </source>
</reference>
<dbReference type="GO" id="GO:0015627">
    <property type="term" value="C:type II protein secretion system complex"/>
    <property type="evidence" value="ECO:0007669"/>
    <property type="project" value="TreeGrafter"/>
</dbReference>
<feature type="domain" description="Bacterial type II secretion system protein E" evidence="5">
    <location>
        <begin position="308"/>
        <end position="322"/>
    </location>
</feature>
<organism evidence="6 7">
    <name type="scientific">SAR86 cluster bacterium BACL1 MAG-120820-bin45</name>
    <dbReference type="NCBI Taxonomy" id="1655612"/>
    <lineage>
        <taxon>Bacteria</taxon>
        <taxon>Pseudomonadati</taxon>
        <taxon>Pseudomonadota</taxon>
        <taxon>Gammaproteobacteria</taxon>
        <taxon>SAR86 cluster</taxon>
    </lineage>
</organism>
<name>A0A0R2U4Q2_9GAMM</name>
<evidence type="ECO:0000256" key="3">
    <source>
        <dbReference type="ARBA" id="ARBA00022840"/>
    </source>
</evidence>
<dbReference type="EMBL" id="LICS01000095">
    <property type="protein sequence ID" value="KRO94460.1"/>
    <property type="molecule type" value="Genomic_DNA"/>
</dbReference>
<sequence>MENISLPYDFARVHRVLAYSQDSKLIVVSEKKLTSGLYQELSRFLKADFQMEVRSPNEFDLILTQHYSASGDESNLNADFSENFDLQSFANTLAPTEDLLSGANDAPIIKLINGVLSQAIKVRASDIHFEPYEDNFIVRYRVDGILREVLTHDSRLSAPIISRLKIIARLDIAERRKPQDGRVSLSLGANKIDVRVSTLPSSYGERVVLRLLDKKAAQINITDLGLPNSILDTYKAALTFSEGIILVTGPTGSGKTTTLYSGLRHISDTSQNILTVEDPIEYTLPGIGQTQVNVKAGYDFASGLRSILRQDPDIVMLGEIRDLETAKIAIQASLTGHLVLSTVHTNSAIGAIARLRDMGIESYLLASSI</sequence>
<evidence type="ECO:0000313" key="6">
    <source>
        <dbReference type="EMBL" id="KRO94460.1"/>
    </source>
</evidence>
<accession>A0A0R2U4Q2</accession>
<comment type="caution">
    <text evidence="6">The sequence shown here is derived from an EMBL/GenBank/DDBJ whole genome shotgun (WGS) entry which is preliminary data.</text>
</comment>
<evidence type="ECO:0000259" key="5">
    <source>
        <dbReference type="PROSITE" id="PS00662"/>
    </source>
</evidence>
<dbReference type="CDD" id="cd01129">
    <property type="entry name" value="PulE-GspE-like"/>
    <property type="match status" value="1"/>
</dbReference>
<dbReference type="Gene3D" id="3.40.50.300">
    <property type="entry name" value="P-loop containing nucleotide triphosphate hydrolases"/>
    <property type="match status" value="1"/>
</dbReference>
<dbReference type="PANTHER" id="PTHR30258">
    <property type="entry name" value="TYPE II SECRETION SYSTEM PROTEIN GSPE-RELATED"/>
    <property type="match status" value="1"/>
</dbReference>
<dbReference type="PANTHER" id="PTHR30258:SF27">
    <property type="entry name" value="BACTERIOPHAGE ADSORPTION PROTEIN B-RELATED"/>
    <property type="match status" value="1"/>
</dbReference>
<dbReference type="InterPro" id="IPR027417">
    <property type="entry name" value="P-loop_NTPase"/>
</dbReference>
<comment type="similarity">
    <text evidence="1">Belongs to the GSP E family.</text>
</comment>
<protein>
    <recommendedName>
        <fullName evidence="4">General secretion pathway protein E</fullName>
    </recommendedName>
</protein>
<dbReference type="GO" id="GO:0005524">
    <property type="term" value="F:ATP binding"/>
    <property type="evidence" value="ECO:0007669"/>
    <property type="project" value="UniProtKB-KW"/>
</dbReference>
<gene>
    <name evidence="6" type="ORF">ABS10_01600</name>
</gene>
<dbReference type="GO" id="GO:0015628">
    <property type="term" value="P:protein secretion by the type II secretion system"/>
    <property type="evidence" value="ECO:0007669"/>
    <property type="project" value="TreeGrafter"/>
</dbReference>
<dbReference type="InterPro" id="IPR037257">
    <property type="entry name" value="T2SS_E_N_sf"/>
</dbReference>
<dbReference type="SUPFAM" id="SSF160246">
    <property type="entry name" value="EspE N-terminal domain-like"/>
    <property type="match status" value="1"/>
</dbReference>
<dbReference type="Gene3D" id="3.30.300.160">
    <property type="entry name" value="Type II secretion system, protein E, N-terminal domain"/>
    <property type="match status" value="1"/>
</dbReference>
<dbReference type="Pfam" id="PF00437">
    <property type="entry name" value="T2SSE"/>
    <property type="match status" value="1"/>
</dbReference>
<dbReference type="FunFam" id="3.30.450.90:FF:000001">
    <property type="entry name" value="Type II secretion system ATPase GspE"/>
    <property type="match status" value="1"/>
</dbReference>
<proteinExistence type="inferred from homology"/>
<dbReference type="Pfam" id="PF22341">
    <property type="entry name" value="GSPE_N1E"/>
    <property type="match status" value="1"/>
</dbReference>
<dbReference type="STRING" id="1655612.ABS10_01600"/>
<evidence type="ECO:0000256" key="4">
    <source>
        <dbReference type="ARBA" id="ARBA00047206"/>
    </source>
</evidence>
<dbReference type="AlphaFoldDB" id="A0A0R2U4Q2"/>
<dbReference type="SUPFAM" id="SSF52540">
    <property type="entry name" value="P-loop containing nucleoside triphosphate hydrolases"/>
    <property type="match status" value="1"/>
</dbReference>
<dbReference type="GO" id="GO:0005886">
    <property type="term" value="C:plasma membrane"/>
    <property type="evidence" value="ECO:0007669"/>
    <property type="project" value="TreeGrafter"/>
</dbReference>
<dbReference type="InterPro" id="IPR054757">
    <property type="entry name" value="GSPE_N1E"/>
</dbReference>
<dbReference type="Proteomes" id="UP000051027">
    <property type="component" value="Unassembled WGS sequence"/>
</dbReference>
<keyword evidence="3" id="KW-0067">ATP-binding</keyword>
<evidence type="ECO:0000256" key="2">
    <source>
        <dbReference type="ARBA" id="ARBA00022741"/>
    </source>
</evidence>
<dbReference type="GO" id="GO:0016887">
    <property type="term" value="F:ATP hydrolysis activity"/>
    <property type="evidence" value="ECO:0007669"/>
    <property type="project" value="TreeGrafter"/>
</dbReference>
<evidence type="ECO:0000256" key="1">
    <source>
        <dbReference type="ARBA" id="ARBA00006611"/>
    </source>
</evidence>
<evidence type="ECO:0000313" key="7">
    <source>
        <dbReference type="Proteomes" id="UP000051027"/>
    </source>
</evidence>
<dbReference type="Gene3D" id="3.30.450.90">
    <property type="match status" value="1"/>
</dbReference>